<dbReference type="EMBL" id="CM000780">
    <property type="protein sequence ID" value="AQK58346.1"/>
    <property type="molecule type" value="Genomic_DNA"/>
</dbReference>
<dbReference type="AlphaFoldDB" id="A0A1D6QKW0"/>
<accession>A0A1D6QKW0</accession>
<proteinExistence type="predicted"/>
<protein>
    <submittedName>
        <fullName evidence="1">THUMP domain-containing protein</fullName>
    </submittedName>
</protein>
<reference evidence="1" key="1">
    <citation type="submission" date="2015-12" db="EMBL/GenBank/DDBJ databases">
        <title>Update maize B73 reference genome by single molecule sequencing technologies.</title>
        <authorList>
            <consortium name="Maize Genome Sequencing Project"/>
            <person name="Ware D."/>
        </authorList>
    </citation>
    <scope>NUCLEOTIDE SEQUENCE</scope>
    <source>
        <tissue evidence="1">Seedling</tissue>
    </source>
</reference>
<sequence>MHKRAGDPGPVEIVQNMMSSAALTRKHI</sequence>
<gene>
    <name evidence="1" type="ORF">ZEAMMB73_Zm00001d052921</name>
</gene>
<name>A0A1D6QKW0_MAIZE</name>
<evidence type="ECO:0000313" key="1">
    <source>
        <dbReference type="EMBL" id="AQK58346.1"/>
    </source>
</evidence>
<organism evidence="1">
    <name type="scientific">Zea mays</name>
    <name type="common">Maize</name>
    <dbReference type="NCBI Taxonomy" id="4577"/>
    <lineage>
        <taxon>Eukaryota</taxon>
        <taxon>Viridiplantae</taxon>
        <taxon>Streptophyta</taxon>
        <taxon>Embryophyta</taxon>
        <taxon>Tracheophyta</taxon>
        <taxon>Spermatophyta</taxon>
        <taxon>Magnoliopsida</taxon>
        <taxon>Liliopsida</taxon>
        <taxon>Poales</taxon>
        <taxon>Poaceae</taxon>
        <taxon>PACMAD clade</taxon>
        <taxon>Panicoideae</taxon>
        <taxon>Andropogonodae</taxon>
        <taxon>Andropogoneae</taxon>
        <taxon>Tripsacinae</taxon>
        <taxon>Zea</taxon>
    </lineage>
</organism>